<dbReference type="OrthoDB" id="3247158at2759"/>
<dbReference type="EMBL" id="OV121137">
    <property type="protein sequence ID" value="CAH0559691.1"/>
    <property type="molecule type" value="Genomic_DNA"/>
</dbReference>
<dbReference type="AlphaFoldDB" id="A0A9P0BC02"/>
<dbReference type="PANTHER" id="PTHR17611:SF3">
    <property type="entry name" value="DNA SEGMENT, CHR 5, ERATO DOI 579, EXPRESSED"/>
    <property type="match status" value="1"/>
</dbReference>
<evidence type="ECO:0000313" key="3">
    <source>
        <dbReference type="Proteomes" id="UP001154078"/>
    </source>
</evidence>
<name>A0A9P0BC02_BRAAE</name>
<dbReference type="Proteomes" id="UP001154078">
    <property type="component" value="Chromosome 6"/>
</dbReference>
<sequence length="830" mass="92491">MKYPQQVSMPSAVSNWLEEQLEARGIDGVVYTRYILSLLHTHNLDVICPEDDISFSSLKKDSRRSGGSRKRFRGASEWWRHAHVDAEQLKRSAAVECLMSASDQNCEIESLVDELCEKLKEVSSEHQCSDKEEQALPSTAKPKKRVTPREQAEKYYAAFPALGRQSASPKKIVSVAPKWIQSPKKKSGRKAVARQNTVGTKLYQQNKLDPAASVMKSKQRHNYYGRGKKDLIYRGDATVAPVADAAAIAPVADQCLDGVAASWRDEEMNMYDDLPVNIRELLESPVPPEIVSYGNVQDKLKDGTKRNFISCNLTSSIWSDKRQADDDASFDNDFNSSRDIDRRLGAIAIDAGPGRGDSIWAEHEPPASLQNEANASFERSAAFGGSSAPWGADVDLEEECFENEHLLNRVAVSLMKINHNKDKSCFAEIVPTNNKFNSERPSFDPFGYKGIIGHFNGAFEKECDLLTSEKSHFRPISDNSSAVKTESIYVDGSTFIISNNLDKVNYVRSDSGSMYLETEQGNSKKYCKYYLEENSDSHSEESNEDFVLKFSICQNDKACQTDDEFSSCAASGPESIDSALYMEEPFEQEVIPTACPISSPEEDDLKLCTCPHQSEHKTAMNTDYSGTGACAVHPFNNNNNNYNINGRPESMMSEILWRYESRGCEACSNNNMLAWNTDWPRSAQTKASDWGGLSMRNIWSGGDVCQACLGQTACDGGQPPSRAAPPPDELRSQLRSQLREDISNDGDQLLSDLSSAQRCYRDDLPAANEIACDVATFLVPKERKRRHSYISDHVPDPHANSRSSWSFASRLEEDCLIQMSTMPSLRSVTL</sequence>
<evidence type="ECO:0000256" key="1">
    <source>
        <dbReference type="SAM" id="MobiDB-lite"/>
    </source>
</evidence>
<dbReference type="PANTHER" id="PTHR17611">
    <property type="entry name" value="DNA SEGMENT, CHR 5, ERATO DOI 579, EXPRESSED"/>
    <property type="match status" value="1"/>
</dbReference>
<evidence type="ECO:0000313" key="2">
    <source>
        <dbReference type="EMBL" id="CAH0559691.1"/>
    </source>
</evidence>
<keyword evidence="3" id="KW-1185">Reference proteome</keyword>
<reference evidence="2" key="1">
    <citation type="submission" date="2021-12" db="EMBL/GenBank/DDBJ databases">
        <authorList>
            <person name="King R."/>
        </authorList>
    </citation>
    <scope>NUCLEOTIDE SEQUENCE</scope>
</reference>
<gene>
    <name evidence="2" type="ORF">MELIAE_LOCUS9716</name>
</gene>
<proteinExistence type="predicted"/>
<dbReference type="InterPro" id="IPR027871">
    <property type="entry name" value="DUF4603"/>
</dbReference>
<protein>
    <submittedName>
        <fullName evidence="2">Uncharacterized protein</fullName>
    </submittedName>
</protein>
<accession>A0A9P0BC02</accession>
<organism evidence="2 3">
    <name type="scientific">Brassicogethes aeneus</name>
    <name type="common">Rape pollen beetle</name>
    <name type="synonym">Meligethes aeneus</name>
    <dbReference type="NCBI Taxonomy" id="1431903"/>
    <lineage>
        <taxon>Eukaryota</taxon>
        <taxon>Metazoa</taxon>
        <taxon>Ecdysozoa</taxon>
        <taxon>Arthropoda</taxon>
        <taxon>Hexapoda</taxon>
        <taxon>Insecta</taxon>
        <taxon>Pterygota</taxon>
        <taxon>Neoptera</taxon>
        <taxon>Endopterygota</taxon>
        <taxon>Coleoptera</taxon>
        <taxon>Polyphaga</taxon>
        <taxon>Cucujiformia</taxon>
        <taxon>Nitidulidae</taxon>
        <taxon>Meligethinae</taxon>
        <taxon>Brassicogethes</taxon>
    </lineage>
</organism>
<feature type="region of interest" description="Disordered" evidence="1">
    <location>
        <begin position="127"/>
        <end position="148"/>
    </location>
</feature>
<dbReference type="Pfam" id="PF15376">
    <property type="entry name" value="DUF4603"/>
    <property type="match status" value="1"/>
</dbReference>